<evidence type="ECO:0000313" key="1">
    <source>
        <dbReference type="EMBL" id="TGY76959.1"/>
    </source>
</evidence>
<proteinExistence type="predicted"/>
<evidence type="ECO:0000313" key="2">
    <source>
        <dbReference type="Proteomes" id="UP000306319"/>
    </source>
</evidence>
<comment type="caution">
    <text evidence="1">The sequence shown here is derived from an EMBL/GenBank/DDBJ whole genome shotgun (WGS) entry which is preliminary data.</text>
</comment>
<gene>
    <name evidence="1" type="ORF">E5331_16770</name>
</gene>
<sequence length="178" mass="19971">MDIEKIFSLFYNNNKALLATVILHSECVARKALLCADKRGIDVDRTFVREAAMLHDIGVVRCNAPSIHCLGELPYICHGVAGREMLDNLGLHRHALVCERHTGSGLTVEDIIRQGLPLPHREMLPITTEEKLICYADKFFSKSGDLTEEKTLDKIISQMSAHGEDSLARFMQLHELFG</sequence>
<dbReference type="EMBL" id="SRYB01000033">
    <property type="protein sequence ID" value="TGY76959.1"/>
    <property type="molecule type" value="Genomic_DNA"/>
</dbReference>
<keyword evidence="2" id="KW-1185">Reference proteome</keyword>
<dbReference type="Proteomes" id="UP000306319">
    <property type="component" value="Unassembled WGS sequence"/>
</dbReference>
<organism evidence="1 2">
    <name type="scientific">Lepagella muris</name>
    <dbReference type="NCBI Taxonomy" id="3032870"/>
    <lineage>
        <taxon>Bacteria</taxon>
        <taxon>Pseudomonadati</taxon>
        <taxon>Bacteroidota</taxon>
        <taxon>Bacteroidia</taxon>
        <taxon>Bacteroidales</taxon>
        <taxon>Muribaculaceae</taxon>
        <taxon>Lepagella</taxon>
    </lineage>
</organism>
<protein>
    <submittedName>
        <fullName evidence="1">HD domain-containing protein</fullName>
    </submittedName>
</protein>
<reference evidence="1" key="1">
    <citation type="submission" date="2019-04" db="EMBL/GenBank/DDBJ databases">
        <title>Microbes associate with the intestines of laboratory mice.</title>
        <authorList>
            <person name="Navarre W."/>
            <person name="Wong E."/>
            <person name="Huang K."/>
            <person name="Tropini C."/>
            <person name="Ng K."/>
            <person name="Yu B."/>
        </authorList>
    </citation>
    <scope>NUCLEOTIDE SEQUENCE</scope>
    <source>
        <strain evidence="1">NM04_E33</strain>
    </source>
</reference>
<name>A0AC61RDJ4_9BACT</name>
<accession>A0AC61RDJ4</accession>